<keyword evidence="7" id="KW-1185">Reference proteome</keyword>
<dbReference type="GO" id="GO:0016020">
    <property type="term" value="C:membrane"/>
    <property type="evidence" value="ECO:0007669"/>
    <property type="project" value="UniProtKB-SubCell"/>
</dbReference>
<dbReference type="PANTHER" id="PTHR31465">
    <property type="entry name" value="PROTEIN RTA1-RELATED"/>
    <property type="match status" value="1"/>
</dbReference>
<evidence type="ECO:0000256" key="3">
    <source>
        <dbReference type="ARBA" id="ARBA00022989"/>
    </source>
</evidence>
<name>A0AAD2HKP1_9AGAR</name>
<evidence type="ECO:0008006" key="8">
    <source>
        <dbReference type="Google" id="ProtNLM"/>
    </source>
</evidence>
<proteinExistence type="predicted"/>
<evidence type="ECO:0000256" key="5">
    <source>
        <dbReference type="SAM" id="Phobius"/>
    </source>
</evidence>
<dbReference type="PANTHER" id="PTHR31465:SF1">
    <property type="entry name" value="PROTEIN RTA1-RELATED"/>
    <property type="match status" value="1"/>
</dbReference>
<dbReference type="AlphaFoldDB" id="A0AAD2HKP1"/>
<keyword evidence="4 5" id="KW-0472">Membrane</keyword>
<feature type="transmembrane region" description="Helical" evidence="5">
    <location>
        <begin position="55"/>
        <end position="75"/>
    </location>
</feature>
<accession>A0AAD2HKP1</accession>
<feature type="transmembrane region" description="Helical" evidence="5">
    <location>
        <begin position="197"/>
        <end position="219"/>
    </location>
</feature>
<evidence type="ECO:0000256" key="1">
    <source>
        <dbReference type="ARBA" id="ARBA00004141"/>
    </source>
</evidence>
<comment type="caution">
    <text evidence="6">The sequence shown here is derived from an EMBL/GenBank/DDBJ whole genome shotgun (WGS) entry which is preliminary data.</text>
</comment>
<gene>
    <name evidence="6" type="ORF">MYCIT1_LOCUS25375</name>
</gene>
<keyword evidence="3 5" id="KW-1133">Transmembrane helix</keyword>
<comment type="subcellular location">
    <subcellularLocation>
        <location evidence="1">Membrane</location>
        <topology evidence="1">Multi-pass membrane protein</topology>
    </subcellularLocation>
</comment>
<evidence type="ECO:0000313" key="6">
    <source>
        <dbReference type="EMBL" id="CAK5276811.1"/>
    </source>
</evidence>
<organism evidence="6 7">
    <name type="scientific">Mycena citricolor</name>
    <dbReference type="NCBI Taxonomy" id="2018698"/>
    <lineage>
        <taxon>Eukaryota</taxon>
        <taxon>Fungi</taxon>
        <taxon>Dikarya</taxon>
        <taxon>Basidiomycota</taxon>
        <taxon>Agaricomycotina</taxon>
        <taxon>Agaricomycetes</taxon>
        <taxon>Agaricomycetidae</taxon>
        <taxon>Agaricales</taxon>
        <taxon>Marasmiineae</taxon>
        <taxon>Mycenaceae</taxon>
        <taxon>Mycena</taxon>
    </lineage>
</organism>
<reference evidence="6" key="1">
    <citation type="submission" date="2023-11" db="EMBL/GenBank/DDBJ databases">
        <authorList>
            <person name="De Vega J J."/>
            <person name="De Vega J J."/>
        </authorList>
    </citation>
    <scope>NUCLEOTIDE SEQUENCE</scope>
</reference>
<evidence type="ECO:0000256" key="2">
    <source>
        <dbReference type="ARBA" id="ARBA00022692"/>
    </source>
</evidence>
<dbReference type="Proteomes" id="UP001295794">
    <property type="component" value="Unassembled WGS sequence"/>
</dbReference>
<dbReference type="EMBL" id="CAVNYO010000413">
    <property type="protein sequence ID" value="CAK5276811.1"/>
    <property type="molecule type" value="Genomic_DNA"/>
</dbReference>
<protein>
    <recommendedName>
        <fullName evidence="8">RTA1-domain-containing protein</fullName>
    </recommendedName>
</protein>
<feature type="transmembrane region" description="Helical" evidence="5">
    <location>
        <begin position="121"/>
        <end position="143"/>
    </location>
</feature>
<feature type="transmembrane region" description="Helical" evidence="5">
    <location>
        <begin position="292"/>
        <end position="311"/>
    </location>
</feature>
<dbReference type="Pfam" id="PF04479">
    <property type="entry name" value="RTA1"/>
    <property type="match status" value="1"/>
</dbReference>
<feature type="transmembrane region" description="Helical" evidence="5">
    <location>
        <begin position="254"/>
        <end position="272"/>
    </location>
</feature>
<evidence type="ECO:0000256" key="4">
    <source>
        <dbReference type="ARBA" id="ARBA00023136"/>
    </source>
</evidence>
<feature type="transmembrane region" description="Helical" evidence="5">
    <location>
        <begin position="87"/>
        <end position="109"/>
    </location>
</feature>
<keyword evidence="2 5" id="KW-0812">Transmembrane</keyword>
<sequence>MASLIYLGLASLISNDHASRSSADGLIVPRIDVASLAVTGGTNSVRVPGGYVPKIPLAAIGVALFGISGIVHWIYYFTARPRRKFTLSLTIGMSAMALGFILRIVYALGSHTLGKYIVMDLFILLSPCLFLVTDYVLFSRLVATFHTEVVSRCLLIRPSRITHIFVYSDVLTFLIQSTGGALSAGKNANTAKLGSNIALAGLVLQALSFGLFTVLLIVFSWRLATHFPHIWHSTSNSRGAFRLLSTEPIQDWRILIYILYLTCLGILTRSVFRIVEFAGGYRGYVANHEVFFYLLDALPLWISMTLFCIIWPARCIPEGEPEGGKAKSMILAERGTPGYASSQEVN</sequence>
<dbReference type="InterPro" id="IPR007568">
    <property type="entry name" value="RTA1"/>
</dbReference>
<evidence type="ECO:0000313" key="7">
    <source>
        <dbReference type="Proteomes" id="UP001295794"/>
    </source>
</evidence>